<name>A0AAD3D0B1_9STRA</name>
<evidence type="ECO:0000259" key="2">
    <source>
        <dbReference type="Pfam" id="PF12335"/>
    </source>
</evidence>
<dbReference type="Pfam" id="PF12335">
    <property type="entry name" value="SBF2"/>
    <property type="match status" value="1"/>
</dbReference>
<dbReference type="Proteomes" id="UP001054902">
    <property type="component" value="Unassembled WGS sequence"/>
</dbReference>
<dbReference type="PANTHER" id="PTHR13663">
    <property type="entry name" value="SIMILAR TO RIKEN CDNA 6430548M08"/>
    <property type="match status" value="1"/>
</dbReference>
<proteinExistence type="predicted"/>
<feature type="domain" description="SBF1/SBF2" evidence="2">
    <location>
        <begin position="625"/>
        <end position="758"/>
    </location>
</feature>
<keyword evidence="4" id="KW-1185">Reference proteome</keyword>
<evidence type="ECO:0000313" key="3">
    <source>
        <dbReference type="EMBL" id="GFH55299.1"/>
    </source>
</evidence>
<dbReference type="InterPro" id="IPR039872">
    <property type="entry name" value="KIAA0513"/>
</dbReference>
<evidence type="ECO:0000313" key="4">
    <source>
        <dbReference type="Proteomes" id="UP001054902"/>
    </source>
</evidence>
<evidence type="ECO:0000256" key="1">
    <source>
        <dbReference type="SAM" id="MobiDB-lite"/>
    </source>
</evidence>
<feature type="compositionally biased region" description="Polar residues" evidence="1">
    <location>
        <begin position="204"/>
        <end position="218"/>
    </location>
</feature>
<dbReference type="PANTHER" id="PTHR13663:SF2">
    <property type="entry name" value="SIMILAR TO RIKEN CDNA 6430548M08"/>
    <property type="match status" value="1"/>
</dbReference>
<feature type="region of interest" description="Disordered" evidence="1">
    <location>
        <begin position="177"/>
        <end position="219"/>
    </location>
</feature>
<dbReference type="EMBL" id="BLLK01000047">
    <property type="protein sequence ID" value="GFH55299.1"/>
    <property type="molecule type" value="Genomic_DNA"/>
</dbReference>
<organism evidence="3 4">
    <name type="scientific">Chaetoceros tenuissimus</name>
    <dbReference type="NCBI Taxonomy" id="426638"/>
    <lineage>
        <taxon>Eukaryota</taxon>
        <taxon>Sar</taxon>
        <taxon>Stramenopiles</taxon>
        <taxon>Ochrophyta</taxon>
        <taxon>Bacillariophyta</taxon>
        <taxon>Coscinodiscophyceae</taxon>
        <taxon>Chaetocerotophycidae</taxon>
        <taxon>Chaetocerotales</taxon>
        <taxon>Chaetocerotaceae</taxon>
        <taxon>Chaetoceros</taxon>
    </lineage>
</organism>
<reference evidence="3 4" key="1">
    <citation type="journal article" date="2021" name="Sci. Rep.">
        <title>The genome of the diatom Chaetoceros tenuissimus carries an ancient integrated fragment of an extant virus.</title>
        <authorList>
            <person name="Hongo Y."/>
            <person name="Kimura K."/>
            <person name="Takaki Y."/>
            <person name="Yoshida Y."/>
            <person name="Baba S."/>
            <person name="Kobayashi G."/>
            <person name="Nagasaki K."/>
            <person name="Hano T."/>
            <person name="Tomaru Y."/>
        </authorList>
    </citation>
    <scope>NUCLEOTIDE SEQUENCE [LARGE SCALE GENOMIC DNA]</scope>
    <source>
        <strain evidence="3 4">NIES-3715</strain>
    </source>
</reference>
<feature type="compositionally biased region" description="Polar residues" evidence="1">
    <location>
        <begin position="178"/>
        <end position="189"/>
    </location>
</feature>
<feature type="compositionally biased region" description="Basic and acidic residues" evidence="1">
    <location>
        <begin position="336"/>
        <end position="351"/>
    </location>
</feature>
<dbReference type="AlphaFoldDB" id="A0AAD3D0B1"/>
<accession>A0AAD3D0B1</accession>
<feature type="region of interest" description="Disordered" evidence="1">
    <location>
        <begin position="336"/>
        <end position="357"/>
    </location>
</feature>
<sequence length="868" mass="96220">MFKRRNKKKASAEQLKFLNNLRGLSSHSSYNTSHEGEEDLSCFDACITTSDSLAASPNTQEFKDCSILVSPDGVILGESLKQDSSNHSSNSSVSDSLSLESAIYIGHDLSVDGELKLNGFSTRGLNPFMSTMALRKAVDTVESTGHFVEDLILARKNAAASESQACEKLRNMMHISPDDSSISSQNIHTDNGILPQPSFDAIPSSPSNQALTPGQKSSAGPLLFPGSSLQSALIALDKYHSTAAELDAERWRKATRAQQEDHSIGVLPQIYKAVQKIQSRIERREKAIRNSQESQSEAESYLRSKKEKSKKLWTKIEDIEKEINTKVAEFVRQRNRDKELKRKKEAEDREQAASTAKLTSTVTNQEIWELVSKIGTDGEDFAPSGLPTPSFFGPLDQAIGNPSSFDSQMSSSAQPIEIEEDIDNYRITLEMEYGLDALQKAALECDEQIQDAAGSLLNVYSNADTTKRSAKVAAETGLLSAANAQVDSLKALISLEKESIQERLALITELEEKVNEVDVRKDLHKFIQHEKTQLPNGTSKLGDNDDGGVASALAVLNSHSEGIGIGIGVAGMAELSSFTGWNDKEEGEVFDREELEEAVGLMFSANLSDPQHKKNFDDSIDLLIKAVSEKSIKARGYRASTCYAMNNHRGKVSQMHEREQFDGLCKVLSALLDGCDRESADVASAKMVMMLAQTFYCIQEEEEDKEDRSKRIYPKDHLCSHPIWLDEDFWTQALFQCVTDSLSNSGVVMRVKVKKSSAPKGNKMKWHDLRPMDRVDAAAQVHAVIFAQLGALAHSMVEFGCEVDKACHFVRRLSVRHQLPLSQRAMLLAHLREKMNDDEIRKDDIETQFDSINRTSEINEDHDGKSEI</sequence>
<protein>
    <recommendedName>
        <fullName evidence="2">SBF1/SBF2 domain-containing protein</fullName>
    </recommendedName>
</protein>
<dbReference type="InterPro" id="IPR022096">
    <property type="entry name" value="SBF1/SBF2"/>
</dbReference>
<gene>
    <name evidence="3" type="ORF">CTEN210_11775</name>
</gene>
<comment type="caution">
    <text evidence="3">The sequence shown here is derived from an EMBL/GenBank/DDBJ whole genome shotgun (WGS) entry which is preliminary data.</text>
</comment>